<dbReference type="AlphaFoldDB" id="A0A4Y7I8V3"/>
<keyword evidence="2" id="KW-1185">Reference proteome</keyword>
<accession>A0A4Y7I8V3</accession>
<dbReference type="SUPFAM" id="SSF56059">
    <property type="entry name" value="Glutathione synthetase ATP-binding domain-like"/>
    <property type="match status" value="1"/>
</dbReference>
<reference evidence="1 2" key="1">
    <citation type="journal article" date="2018" name="Science">
        <title>The opium poppy genome and morphinan production.</title>
        <authorList>
            <person name="Guo L."/>
            <person name="Winzer T."/>
            <person name="Yang X."/>
            <person name="Li Y."/>
            <person name="Ning Z."/>
            <person name="He Z."/>
            <person name="Teodor R."/>
            <person name="Lu Y."/>
            <person name="Bowser T.A."/>
            <person name="Graham I.A."/>
            <person name="Ye K."/>
        </authorList>
    </citation>
    <scope>NUCLEOTIDE SEQUENCE [LARGE SCALE GENOMIC DNA]</scope>
    <source>
        <strain evidence="2">cv. HN1</strain>
        <tissue evidence="1">Leaves</tissue>
    </source>
</reference>
<name>A0A4Y7I8V3_PAPSO</name>
<dbReference type="Proteomes" id="UP000316621">
    <property type="component" value="Chromosome 1"/>
</dbReference>
<evidence type="ECO:0000313" key="2">
    <source>
        <dbReference type="Proteomes" id="UP000316621"/>
    </source>
</evidence>
<dbReference type="STRING" id="3469.A0A4Y7I8V3"/>
<dbReference type="EMBL" id="CM010715">
    <property type="protein sequence ID" value="RZC44476.1"/>
    <property type="molecule type" value="Genomic_DNA"/>
</dbReference>
<evidence type="ECO:0000313" key="1">
    <source>
        <dbReference type="EMBL" id="RZC44476.1"/>
    </source>
</evidence>
<gene>
    <name evidence="1" type="ORF">C5167_037426</name>
</gene>
<protein>
    <submittedName>
        <fullName evidence="1">Uncharacterized protein</fullName>
    </submittedName>
</protein>
<proteinExistence type="predicted"/>
<organism evidence="1 2">
    <name type="scientific">Papaver somniferum</name>
    <name type="common">Opium poppy</name>
    <dbReference type="NCBI Taxonomy" id="3469"/>
    <lineage>
        <taxon>Eukaryota</taxon>
        <taxon>Viridiplantae</taxon>
        <taxon>Streptophyta</taxon>
        <taxon>Embryophyta</taxon>
        <taxon>Tracheophyta</taxon>
        <taxon>Spermatophyta</taxon>
        <taxon>Magnoliopsida</taxon>
        <taxon>Ranunculales</taxon>
        <taxon>Papaveraceae</taxon>
        <taxon>Papaveroideae</taxon>
        <taxon>Papaver</taxon>
    </lineage>
</organism>
<sequence length="58" mass="6554">MGYLAKRILFLGQMDRYHYDAIEINIDVMANSYGNTVIGGIMEHIGVYSGDSRQLDDL</sequence>
<dbReference type="Gene3D" id="3.30.470.20">
    <property type="entry name" value="ATP-grasp fold, B domain"/>
    <property type="match status" value="1"/>
</dbReference>
<dbReference type="Gramene" id="RZC44476">
    <property type="protein sequence ID" value="RZC44476"/>
    <property type="gene ID" value="C5167_037426"/>
</dbReference>